<evidence type="ECO:0000256" key="5">
    <source>
        <dbReference type="ARBA" id="ARBA00023237"/>
    </source>
</evidence>
<comment type="caution">
    <text evidence="8">The sequence shown here is derived from an EMBL/GenBank/DDBJ whole genome shotgun (WGS) entry which is preliminary data.</text>
</comment>
<protein>
    <submittedName>
        <fullName evidence="8">RagB/SusD family nutrient uptake outer membrane protein</fullName>
    </submittedName>
</protein>
<keyword evidence="3" id="KW-0732">Signal</keyword>
<dbReference type="CDD" id="cd08977">
    <property type="entry name" value="SusD"/>
    <property type="match status" value="1"/>
</dbReference>
<dbReference type="PROSITE" id="PS51257">
    <property type="entry name" value="PROKAR_LIPOPROTEIN"/>
    <property type="match status" value="1"/>
</dbReference>
<dbReference type="SUPFAM" id="SSF48452">
    <property type="entry name" value="TPR-like"/>
    <property type="match status" value="1"/>
</dbReference>
<evidence type="ECO:0000256" key="3">
    <source>
        <dbReference type="ARBA" id="ARBA00022729"/>
    </source>
</evidence>
<dbReference type="Pfam" id="PF07980">
    <property type="entry name" value="SusD_RagB"/>
    <property type="match status" value="1"/>
</dbReference>
<accession>A0ABT8KGQ5</accession>
<evidence type="ECO:0000313" key="8">
    <source>
        <dbReference type="EMBL" id="MDN5199879.1"/>
    </source>
</evidence>
<comment type="subcellular location">
    <subcellularLocation>
        <location evidence="1">Cell outer membrane</location>
    </subcellularLocation>
</comment>
<dbReference type="RefSeq" id="WP_346749910.1">
    <property type="nucleotide sequence ID" value="NZ_JAUJEA010000001.1"/>
</dbReference>
<reference evidence="8" key="1">
    <citation type="submission" date="2023-06" db="EMBL/GenBank/DDBJ databases">
        <title>Genomic of Parafulvivirga corallium.</title>
        <authorList>
            <person name="Wang G."/>
        </authorList>
    </citation>
    <scope>NUCLEOTIDE SEQUENCE</scope>
    <source>
        <strain evidence="8">BMA10</strain>
    </source>
</reference>
<dbReference type="Pfam" id="PF14322">
    <property type="entry name" value="SusD-like_3"/>
    <property type="match status" value="1"/>
</dbReference>
<evidence type="ECO:0000259" key="6">
    <source>
        <dbReference type="Pfam" id="PF07980"/>
    </source>
</evidence>
<evidence type="ECO:0000256" key="1">
    <source>
        <dbReference type="ARBA" id="ARBA00004442"/>
    </source>
</evidence>
<feature type="domain" description="SusD-like N-terminal" evidence="7">
    <location>
        <begin position="20"/>
        <end position="218"/>
    </location>
</feature>
<keyword evidence="4" id="KW-0472">Membrane</keyword>
<comment type="similarity">
    <text evidence="2">Belongs to the SusD family.</text>
</comment>
<dbReference type="InterPro" id="IPR012944">
    <property type="entry name" value="SusD_RagB_dom"/>
</dbReference>
<dbReference type="Proteomes" id="UP001172082">
    <property type="component" value="Unassembled WGS sequence"/>
</dbReference>
<sequence>MKKYIIVLLTIVIMSCDDQLDLNPLSQSSVGNFYKTEADIEQAVVAAYDALQSEGQYGQNFMFFMEIRSDNATVESPTNSSGVFGEFDLFSITPGNSVVGRAWNDCFEGIQRCNIVLNRIESIDMDASLKSIRIGEMKFVRGLTYFNLVRLWGDVPLVITETEDPFDAFDVGRTSVSQIYTQIINDLSDAINALPDTQSEAGRATKGAANTLLGKVYLTLGDYSNAETALRNVLGKYSLQGSYQDIFGIANENNAESIFEIQFQSGFGSILDGGEGSPYPNLVAPVGTGQDLLNGVGQAKGENIPTNDLFNIYSINDQRRDVAIGSTGTIFYAKKLIAPPSADFDSDVNVIVLRYADVLLMLAEVLNEQGYVADGEAFDLLDQVRNRAGLTTALTSADLTDQSSFRDMILNERRREFASENHRWFDLLRTGRALEVMNASTSVFSVGEHQLLYPLPLSAIDAMNNPEIFPQNPGY</sequence>
<dbReference type="InterPro" id="IPR033985">
    <property type="entry name" value="SusD-like_N"/>
</dbReference>
<feature type="domain" description="RagB/SusD" evidence="6">
    <location>
        <begin position="345"/>
        <end position="439"/>
    </location>
</feature>
<evidence type="ECO:0000313" key="9">
    <source>
        <dbReference type="Proteomes" id="UP001172082"/>
    </source>
</evidence>
<evidence type="ECO:0000256" key="2">
    <source>
        <dbReference type="ARBA" id="ARBA00006275"/>
    </source>
</evidence>
<proteinExistence type="inferred from homology"/>
<dbReference type="InterPro" id="IPR011990">
    <property type="entry name" value="TPR-like_helical_dom_sf"/>
</dbReference>
<name>A0ABT8KGQ5_9BACT</name>
<keyword evidence="9" id="KW-1185">Reference proteome</keyword>
<keyword evidence="5" id="KW-0998">Cell outer membrane</keyword>
<evidence type="ECO:0000256" key="4">
    <source>
        <dbReference type="ARBA" id="ARBA00023136"/>
    </source>
</evidence>
<organism evidence="8 9">
    <name type="scientific">Splendidivirga corallicola</name>
    <dbReference type="NCBI Taxonomy" id="3051826"/>
    <lineage>
        <taxon>Bacteria</taxon>
        <taxon>Pseudomonadati</taxon>
        <taxon>Bacteroidota</taxon>
        <taxon>Cytophagia</taxon>
        <taxon>Cytophagales</taxon>
        <taxon>Splendidivirgaceae</taxon>
        <taxon>Splendidivirga</taxon>
    </lineage>
</organism>
<dbReference type="Gene3D" id="1.25.40.390">
    <property type="match status" value="1"/>
</dbReference>
<dbReference type="EMBL" id="JAUJEA010000001">
    <property type="protein sequence ID" value="MDN5199879.1"/>
    <property type="molecule type" value="Genomic_DNA"/>
</dbReference>
<evidence type="ECO:0000259" key="7">
    <source>
        <dbReference type="Pfam" id="PF14322"/>
    </source>
</evidence>
<gene>
    <name evidence="8" type="ORF">QQ008_00860</name>
</gene>